<dbReference type="RefSeq" id="WP_126595961.1">
    <property type="nucleotide sequence ID" value="NZ_BIFQ01000001.1"/>
</dbReference>
<keyword evidence="2" id="KW-1185">Reference proteome</keyword>
<evidence type="ECO:0008006" key="3">
    <source>
        <dbReference type="Google" id="ProtNLM"/>
    </source>
</evidence>
<reference evidence="2" key="1">
    <citation type="submission" date="2018-12" db="EMBL/GenBank/DDBJ databases">
        <title>Tengunoibacter tsumagoiensis gen. nov., sp. nov., Dictyobacter kobayashii sp. nov., D. alpinus sp. nov., and D. joshuensis sp. nov. and description of Dictyobacteraceae fam. nov. within the order Ktedonobacterales isolated from Tengu-no-mugimeshi.</title>
        <authorList>
            <person name="Wang C.M."/>
            <person name="Zheng Y."/>
            <person name="Sakai Y."/>
            <person name="Toyoda A."/>
            <person name="Minakuchi Y."/>
            <person name="Abe K."/>
            <person name="Yokota A."/>
            <person name="Yabe S."/>
        </authorList>
    </citation>
    <scope>NUCLEOTIDE SEQUENCE [LARGE SCALE GENOMIC DNA]</scope>
    <source>
        <strain evidence="2">S-27</strain>
    </source>
</reference>
<gene>
    <name evidence="1" type="ORF">KDAU_21810</name>
</gene>
<organism evidence="1 2">
    <name type="scientific">Dictyobacter aurantiacus</name>
    <dbReference type="NCBI Taxonomy" id="1936993"/>
    <lineage>
        <taxon>Bacteria</taxon>
        <taxon>Bacillati</taxon>
        <taxon>Chloroflexota</taxon>
        <taxon>Ktedonobacteria</taxon>
        <taxon>Ktedonobacterales</taxon>
        <taxon>Dictyobacteraceae</taxon>
        <taxon>Dictyobacter</taxon>
    </lineage>
</organism>
<sequence>MDTNYLQLAVNNNAIWCDTVCRSHNIRGEFHGTFWMIKQQAPTYYPNLITLSPARKLDLHQDPLATFLSQQKDYTISVKDSFADLDLDPFGFHLLFEAQWIFLRSDSIAVLDQPSTELAWKRVVEEKELLGWEAAWSQTELTQNHIFLASLLHNADICIMAAYQDNHIVAGAIANKTPGVVGISNVFTPEQNAEQYWQGLLAMISKQYPGLPIVGYEHDESLALAIRVGFTILGPLRIWLKDE</sequence>
<dbReference type="EMBL" id="BIFQ01000001">
    <property type="protein sequence ID" value="GCE04852.1"/>
    <property type="molecule type" value="Genomic_DNA"/>
</dbReference>
<comment type="caution">
    <text evidence="1">The sequence shown here is derived from an EMBL/GenBank/DDBJ whole genome shotgun (WGS) entry which is preliminary data.</text>
</comment>
<protein>
    <recommendedName>
        <fullName evidence="3">N-acetyltransferase domain-containing protein</fullName>
    </recommendedName>
</protein>
<dbReference type="AlphaFoldDB" id="A0A401ZDC6"/>
<proteinExistence type="predicted"/>
<accession>A0A401ZDC6</accession>
<dbReference type="OrthoDB" id="153065at2"/>
<evidence type="ECO:0000313" key="1">
    <source>
        <dbReference type="EMBL" id="GCE04852.1"/>
    </source>
</evidence>
<name>A0A401ZDC6_9CHLR</name>
<dbReference type="Proteomes" id="UP000287224">
    <property type="component" value="Unassembled WGS sequence"/>
</dbReference>
<evidence type="ECO:0000313" key="2">
    <source>
        <dbReference type="Proteomes" id="UP000287224"/>
    </source>
</evidence>